<comment type="subcellular location">
    <subcellularLocation>
        <location evidence="1">Membrane</location>
        <topology evidence="1">Multi-pass membrane protein</topology>
    </subcellularLocation>
</comment>
<dbReference type="GO" id="GO:0016757">
    <property type="term" value="F:glycosyltransferase activity"/>
    <property type="evidence" value="ECO:0007669"/>
    <property type="project" value="InterPro"/>
</dbReference>
<dbReference type="CDD" id="cd00051">
    <property type="entry name" value="EFh"/>
    <property type="match status" value="1"/>
</dbReference>
<dbReference type="Pfam" id="PF13499">
    <property type="entry name" value="EF-hand_7"/>
    <property type="match status" value="1"/>
</dbReference>
<dbReference type="Gene3D" id="1.20.120.350">
    <property type="entry name" value="Voltage-gated potassium channels. Chain C"/>
    <property type="match status" value="1"/>
</dbReference>
<dbReference type="InterPro" id="IPR027359">
    <property type="entry name" value="Volt_channel_dom_sf"/>
</dbReference>
<feature type="transmembrane region" description="Helical" evidence="6">
    <location>
        <begin position="216"/>
        <end position="240"/>
    </location>
</feature>
<reference evidence="8" key="1">
    <citation type="submission" date="2021-02" db="EMBL/GenBank/DDBJ databases">
        <authorList>
            <person name="Dougan E. K."/>
            <person name="Rhodes N."/>
            <person name="Thang M."/>
            <person name="Chan C."/>
        </authorList>
    </citation>
    <scope>NUCLEOTIDE SEQUENCE</scope>
</reference>
<dbReference type="InterPro" id="IPR002048">
    <property type="entry name" value="EF_hand_dom"/>
</dbReference>
<dbReference type="Proteomes" id="UP000649617">
    <property type="component" value="Unassembled WGS sequence"/>
</dbReference>
<evidence type="ECO:0000256" key="5">
    <source>
        <dbReference type="ARBA" id="ARBA00023136"/>
    </source>
</evidence>
<feature type="domain" description="EF-hand" evidence="7">
    <location>
        <begin position="299"/>
        <end position="334"/>
    </location>
</feature>
<evidence type="ECO:0000256" key="2">
    <source>
        <dbReference type="ARBA" id="ARBA00022692"/>
    </source>
</evidence>
<dbReference type="GO" id="GO:0005509">
    <property type="term" value="F:calcium ion binding"/>
    <property type="evidence" value="ECO:0007669"/>
    <property type="project" value="InterPro"/>
</dbReference>
<organism evidence="8 9">
    <name type="scientific">Symbiodinium pilosum</name>
    <name type="common">Dinoflagellate</name>
    <dbReference type="NCBI Taxonomy" id="2952"/>
    <lineage>
        <taxon>Eukaryota</taxon>
        <taxon>Sar</taxon>
        <taxon>Alveolata</taxon>
        <taxon>Dinophyceae</taxon>
        <taxon>Suessiales</taxon>
        <taxon>Symbiodiniaceae</taxon>
        <taxon>Symbiodinium</taxon>
    </lineage>
</organism>
<dbReference type="InterPro" id="IPR005821">
    <property type="entry name" value="Ion_trans_dom"/>
</dbReference>
<accession>A0A812SVJ8</accession>
<evidence type="ECO:0000256" key="6">
    <source>
        <dbReference type="SAM" id="Phobius"/>
    </source>
</evidence>
<keyword evidence="5 6" id="KW-0472">Membrane</keyword>
<dbReference type="InterPro" id="IPR018247">
    <property type="entry name" value="EF_Hand_1_Ca_BS"/>
</dbReference>
<evidence type="ECO:0000259" key="7">
    <source>
        <dbReference type="PROSITE" id="PS50222"/>
    </source>
</evidence>
<dbReference type="SUPFAM" id="SSF47473">
    <property type="entry name" value="EF-hand"/>
    <property type="match status" value="1"/>
</dbReference>
<dbReference type="InterPro" id="IPR050587">
    <property type="entry name" value="GNT1/Glycosyltrans_8"/>
</dbReference>
<dbReference type="PROSITE" id="PS00018">
    <property type="entry name" value="EF_HAND_1"/>
    <property type="match status" value="2"/>
</dbReference>
<dbReference type="SUPFAM" id="SSF53448">
    <property type="entry name" value="Nucleotide-diphospho-sugar transferases"/>
    <property type="match status" value="1"/>
</dbReference>
<dbReference type="EMBL" id="CAJNIZ010028080">
    <property type="protein sequence ID" value="CAE7505117.1"/>
    <property type="molecule type" value="Genomic_DNA"/>
</dbReference>
<evidence type="ECO:0000313" key="8">
    <source>
        <dbReference type="EMBL" id="CAE7505117.1"/>
    </source>
</evidence>
<evidence type="ECO:0000256" key="1">
    <source>
        <dbReference type="ARBA" id="ARBA00004141"/>
    </source>
</evidence>
<dbReference type="PROSITE" id="PS50222">
    <property type="entry name" value="EF_HAND_2"/>
    <property type="match status" value="2"/>
</dbReference>
<feature type="domain" description="EF-hand" evidence="7">
    <location>
        <begin position="256"/>
        <end position="291"/>
    </location>
</feature>
<protein>
    <recommendedName>
        <fullName evidence="7">EF-hand domain-containing protein</fullName>
    </recommendedName>
</protein>
<dbReference type="InterPro" id="IPR029044">
    <property type="entry name" value="Nucleotide-diphossugar_trans"/>
</dbReference>
<evidence type="ECO:0000313" key="9">
    <source>
        <dbReference type="Proteomes" id="UP000649617"/>
    </source>
</evidence>
<feature type="transmembrane region" description="Helical" evidence="6">
    <location>
        <begin position="174"/>
        <end position="196"/>
    </location>
</feature>
<dbReference type="OrthoDB" id="2014201at2759"/>
<dbReference type="Gene3D" id="1.10.287.70">
    <property type="match status" value="1"/>
</dbReference>
<dbReference type="SUPFAM" id="SSF81324">
    <property type="entry name" value="Voltage-gated potassium channels"/>
    <property type="match status" value="1"/>
</dbReference>
<keyword evidence="9" id="KW-1185">Reference proteome</keyword>
<dbReference type="PANTHER" id="PTHR11183">
    <property type="entry name" value="GLYCOGENIN SUBFAMILY MEMBER"/>
    <property type="match status" value="1"/>
</dbReference>
<dbReference type="Gene3D" id="2.30.30.140">
    <property type="match status" value="1"/>
</dbReference>
<dbReference type="Pfam" id="PF00520">
    <property type="entry name" value="Ion_trans"/>
    <property type="match status" value="1"/>
</dbReference>
<proteinExistence type="predicted"/>
<comment type="caution">
    <text evidence="8">The sequence shown here is derived from an EMBL/GenBank/DDBJ whole genome shotgun (WGS) entry which is preliminary data.</text>
</comment>
<dbReference type="CDD" id="cd04508">
    <property type="entry name" value="Tudor_SF"/>
    <property type="match status" value="1"/>
</dbReference>
<dbReference type="GO" id="GO:0005216">
    <property type="term" value="F:monoatomic ion channel activity"/>
    <property type="evidence" value="ECO:0007669"/>
    <property type="project" value="InterPro"/>
</dbReference>
<dbReference type="Gene3D" id="1.10.238.10">
    <property type="entry name" value="EF-hand"/>
    <property type="match status" value="1"/>
</dbReference>
<dbReference type="GO" id="GO:0016020">
    <property type="term" value="C:membrane"/>
    <property type="evidence" value="ECO:0007669"/>
    <property type="project" value="UniProtKB-SubCell"/>
</dbReference>
<keyword evidence="2 6" id="KW-0812">Transmembrane</keyword>
<dbReference type="InterPro" id="IPR011992">
    <property type="entry name" value="EF-hand-dom_pair"/>
</dbReference>
<evidence type="ECO:0000256" key="3">
    <source>
        <dbReference type="ARBA" id="ARBA00022837"/>
    </source>
</evidence>
<gene>
    <name evidence="8" type="ORF">SPIL2461_LOCUS13089</name>
</gene>
<name>A0A812SVJ8_SYMPI</name>
<sequence>MVIISNAIYLGIQVESIDPTTPPGPQPATLAVHLTYAIIFSFEVVLRFTAAGPRQYVCGLDWAWNWLDMSVVFSSWTVIALDFLYEDAADTGVSSSIRIVRIIRASRLLRILRTVWVIRFVGALRTLVSSLVDTLRSLFWALLLLFLIMYVFGILFTDVVLEHMQAEGVMDPKLIQYFGSLYTSIATLFRSISGGLDWEAAADSLNPLGIFWVQVFQLYVAFVSFAVLNVMTGVFCNSAIKSAERDQKAKLEDRHDFRALMMKIFKQIDSSGDGKLTLTEFESLFDSEAMKALMETAEIKATDAWTLFTSLDQDGDNLVDVNEFIERCLQLHGPARALDLHSLTRQNMKLAEQLATIELAQKQQMRMFTLPLRGTVHFQDENLEDLRYNWDWWRAKVVSDILSVLQTSTCVIELLPGCIASGWAEAGSSSGTPRYAYVCVVWGASDGYALGASVLGKKLQELQAEQGESADLILMHTDDVPENYLEQLAKIWNLQSTEYIDGVSALYTTKGTRFDGVFTKLSAWKLVEYDKVILLDIDTLPLKPLSALFELEPPAALVRGSSDMEHGAVIDGRCFFSEGDGEPGGWLQSGGINAGVILLRPSLTIFEQMLSEVTSQHHPAHIAGNGPEQDYLTRFFAARVDTPWRHIDVSYNFQLHHIPFALEQVVRYRNQLFESEASDWLPRRLSIDLEDIKLVHFSGELKYWHMTLCRGAEMAEAELCMERFVEQMLAEFASYGAWVTGEEDCVDYGAQRRDGRIVLAGNPMEDITDFVARAFQHARTICAASCNAWHSCALRLLQQLPGLLHELDNPRVPQGCAAVGAEVEVLWPDEGSTWHPARVCGVHADGTYTVHYYTEDRSWSSCKERNVSTARVRALGA</sequence>
<keyword evidence="3" id="KW-0106">Calcium</keyword>
<dbReference type="InterPro" id="IPR002495">
    <property type="entry name" value="Glyco_trans_8"/>
</dbReference>
<dbReference type="Pfam" id="PF01501">
    <property type="entry name" value="Glyco_transf_8"/>
    <property type="match status" value="1"/>
</dbReference>
<keyword evidence="4 6" id="KW-1133">Transmembrane helix</keyword>
<dbReference type="Gene3D" id="3.90.550.10">
    <property type="entry name" value="Spore Coat Polysaccharide Biosynthesis Protein SpsA, Chain A"/>
    <property type="match status" value="1"/>
</dbReference>
<feature type="transmembrane region" description="Helical" evidence="6">
    <location>
        <begin position="138"/>
        <end position="162"/>
    </location>
</feature>
<evidence type="ECO:0000256" key="4">
    <source>
        <dbReference type="ARBA" id="ARBA00022989"/>
    </source>
</evidence>
<dbReference type="AlphaFoldDB" id="A0A812SVJ8"/>